<keyword evidence="1" id="KW-0175">Coiled coil</keyword>
<reference evidence="4" key="1">
    <citation type="journal article" date="2015" name="PLoS Genet.">
        <title>Genome Sequence and Transcriptome Analyses of Chrysochromulina tobin: Metabolic Tools for Enhanced Algal Fitness in the Prominent Order Prymnesiales (Haptophyceae).</title>
        <authorList>
            <person name="Hovde B.T."/>
            <person name="Deodato C.R."/>
            <person name="Hunsperger H.M."/>
            <person name="Ryken S.A."/>
            <person name="Yost W."/>
            <person name="Jha R.K."/>
            <person name="Patterson J."/>
            <person name="Monnat R.J. Jr."/>
            <person name="Barlow S.B."/>
            <person name="Starkenburg S.R."/>
            <person name="Cattolico R.A."/>
        </authorList>
    </citation>
    <scope>NUCLEOTIDE SEQUENCE</scope>
    <source>
        <strain evidence="4">CCMP291</strain>
    </source>
</reference>
<dbReference type="Proteomes" id="UP000037460">
    <property type="component" value="Unassembled WGS sequence"/>
</dbReference>
<feature type="coiled-coil region" evidence="1">
    <location>
        <begin position="158"/>
        <end position="255"/>
    </location>
</feature>
<evidence type="ECO:0000313" key="3">
    <source>
        <dbReference type="EMBL" id="KOO53323.1"/>
    </source>
</evidence>
<dbReference type="EMBL" id="JWZX01000283">
    <property type="protein sequence ID" value="KOO53323.1"/>
    <property type="molecule type" value="Genomic_DNA"/>
</dbReference>
<comment type="caution">
    <text evidence="3">The sequence shown here is derived from an EMBL/GenBank/DDBJ whole genome shotgun (WGS) entry which is preliminary data.</text>
</comment>
<proteinExistence type="predicted"/>
<name>A0A0M0LRE5_9EUKA</name>
<keyword evidence="4" id="KW-1185">Reference proteome</keyword>
<accession>A0A0M0LRE5</accession>
<organism evidence="3 4">
    <name type="scientific">Chrysochromulina tobinii</name>
    <dbReference type="NCBI Taxonomy" id="1460289"/>
    <lineage>
        <taxon>Eukaryota</taxon>
        <taxon>Haptista</taxon>
        <taxon>Haptophyta</taxon>
        <taxon>Prymnesiophyceae</taxon>
        <taxon>Prymnesiales</taxon>
        <taxon>Chrysochromulinaceae</taxon>
        <taxon>Chrysochromulina</taxon>
    </lineage>
</organism>
<feature type="region of interest" description="Disordered" evidence="2">
    <location>
        <begin position="1"/>
        <end position="26"/>
    </location>
</feature>
<evidence type="ECO:0000256" key="2">
    <source>
        <dbReference type="SAM" id="MobiDB-lite"/>
    </source>
</evidence>
<evidence type="ECO:0000256" key="1">
    <source>
        <dbReference type="SAM" id="Coils"/>
    </source>
</evidence>
<dbReference type="AlphaFoldDB" id="A0A0M0LRE5"/>
<gene>
    <name evidence="3" type="ORF">Ctob_016649</name>
</gene>
<evidence type="ECO:0000313" key="4">
    <source>
        <dbReference type="Proteomes" id="UP000037460"/>
    </source>
</evidence>
<feature type="non-terminal residue" evidence="3">
    <location>
        <position position="1"/>
    </location>
</feature>
<sequence>GASIGHHGLVQGKNASGNWNEAGESQYDRPADFDELVARHEMEPWLEVGTPGRAVAGAEATTSSPFSVGSAGSSMAVSFAQDLAADVFSSADPSFLDAATLRADRASERAARDALERASSGEIQLQAIELEGRVRELGDAKGALQAVSVHVVARHREAEELKLRIAATEQQRAAVAKEHEWCLRRLASLRGQCESYAGTLREKQHELHSATQELEALAREVTAVQTRMASQLDEAHALNRALITAREEVRALKQSQALLLQQAHVESKQVAPLHLELSQLTAEIGVLQQQIDATVANDLSADGRPTAPAVEYRELQQQGARPPTAAPAAHDAGIEYGVLAADIAADNMAAHIAAAADSELPSEVTLFAPPVTAAGPPVNAANFVPSPALSGYAPPPALGTALGG</sequence>
<protein>
    <submittedName>
        <fullName evidence="3">Uncharacterized protein</fullName>
    </submittedName>
</protein>
<feature type="non-terminal residue" evidence="3">
    <location>
        <position position="404"/>
    </location>
</feature>